<dbReference type="SMART" id="SM00388">
    <property type="entry name" value="HisKA"/>
    <property type="match status" value="1"/>
</dbReference>
<dbReference type="FunFam" id="3.30.565.10:FF:000006">
    <property type="entry name" value="Sensor histidine kinase WalK"/>
    <property type="match status" value="1"/>
</dbReference>
<dbReference type="SUPFAM" id="SSF158472">
    <property type="entry name" value="HAMP domain-like"/>
    <property type="match status" value="1"/>
</dbReference>
<name>A0A6N7W4J2_9ACTO</name>
<evidence type="ECO:0000256" key="6">
    <source>
        <dbReference type="ARBA" id="ARBA00022679"/>
    </source>
</evidence>
<dbReference type="RefSeq" id="WP_154542737.1">
    <property type="nucleotide sequence ID" value="NZ_VULO01000001.1"/>
</dbReference>
<evidence type="ECO:0000256" key="8">
    <source>
        <dbReference type="ARBA" id="ARBA00022777"/>
    </source>
</evidence>
<dbReference type="InterPro" id="IPR050428">
    <property type="entry name" value="TCS_sensor_his_kinase"/>
</dbReference>
<evidence type="ECO:0000313" key="15">
    <source>
        <dbReference type="EMBL" id="MSS83372.1"/>
    </source>
</evidence>
<dbReference type="InterPro" id="IPR003594">
    <property type="entry name" value="HATPase_dom"/>
</dbReference>
<dbReference type="PANTHER" id="PTHR45436">
    <property type="entry name" value="SENSOR HISTIDINE KINASE YKOH"/>
    <property type="match status" value="1"/>
</dbReference>
<dbReference type="SUPFAM" id="SSF55874">
    <property type="entry name" value="ATPase domain of HSP90 chaperone/DNA topoisomerase II/histidine kinase"/>
    <property type="match status" value="1"/>
</dbReference>
<dbReference type="CDD" id="cd06225">
    <property type="entry name" value="HAMP"/>
    <property type="match status" value="1"/>
</dbReference>
<dbReference type="PROSITE" id="PS50885">
    <property type="entry name" value="HAMP"/>
    <property type="match status" value="1"/>
</dbReference>
<comment type="subcellular location">
    <subcellularLocation>
        <location evidence="3">Cell membrane</location>
    </subcellularLocation>
</comment>
<proteinExistence type="predicted"/>
<evidence type="ECO:0000256" key="10">
    <source>
        <dbReference type="ARBA" id="ARBA00023012"/>
    </source>
</evidence>
<dbReference type="Gene3D" id="1.10.287.130">
    <property type="match status" value="1"/>
</dbReference>
<keyword evidence="8 15" id="KW-0418">Kinase</keyword>
<dbReference type="FunFam" id="1.10.287.130:FF:000001">
    <property type="entry name" value="Two-component sensor histidine kinase"/>
    <property type="match status" value="1"/>
</dbReference>
<keyword evidence="9 12" id="KW-1133">Transmembrane helix</keyword>
<dbReference type="PROSITE" id="PS50109">
    <property type="entry name" value="HIS_KIN"/>
    <property type="match status" value="1"/>
</dbReference>
<dbReference type="SMART" id="SM00387">
    <property type="entry name" value="HATPase_c"/>
    <property type="match status" value="1"/>
</dbReference>
<evidence type="ECO:0000256" key="4">
    <source>
        <dbReference type="ARBA" id="ARBA00012438"/>
    </source>
</evidence>
<dbReference type="AlphaFoldDB" id="A0A6N7W4J2"/>
<dbReference type="Proteomes" id="UP000470875">
    <property type="component" value="Unassembled WGS sequence"/>
</dbReference>
<comment type="catalytic activity">
    <reaction evidence="1">
        <text>ATP + protein L-histidine = ADP + protein N-phospho-L-histidine.</text>
        <dbReference type="EC" id="2.7.13.3"/>
    </reaction>
</comment>
<evidence type="ECO:0000256" key="2">
    <source>
        <dbReference type="ARBA" id="ARBA00001968"/>
    </source>
</evidence>
<evidence type="ECO:0000256" key="11">
    <source>
        <dbReference type="ARBA" id="ARBA00023136"/>
    </source>
</evidence>
<comment type="cofactor">
    <cofactor evidence="2">
        <name>a divalent metal cation</name>
        <dbReference type="ChEBI" id="CHEBI:60240"/>
    </cofactor>
</comment>
<dbReference type="InterPro" id="IPR004358">
    <property type="entry name" value="Sig_transdc_His_kin-like_C"/>
</dbReference>
<dbReference type="PANTHER" id="PTHR45436:SF5">
    <property type="entry name" value="SENSOR HISTIDINE KINASE TRCS"/>
    <property type="match status" value="1"/>
</dbReference>
<dbReference type="Pfam" id="PF00512">
    <property type="entry name" value="HisKA"/>
    <property type="match status" value="1"/>
</dbReference>
<dbReference type="InterPro" id="IPR005467">
    <property type="entry name" value="His_kinase_dom"/>
</dbReference>
<evidence type="ECO:0000259" key="14">
    <source>
        <dbReference type="PROSITE" id="PS50885"/>
    </source>
</evidence>
<dbReference type="InterPro" id="IPR036890">
    <property type="entry name" value="HATPase_C_sf"/>
</dbReference>
<sequence length="484" mass="52534">MAPVQGLRAAWNTAPLARRMVLLIVFILTVALATTGTVLLSALQRQLLQQVDEQLVSSAGRLTNEALAGEALDRTFRYPTDYYVRSDIFDKQSYFIISPETERRAGKPLVEGLSHENLPLTSSGTTAPVTVLSSKPGATWRVVAVPVVDNTEEIVGAVIVGLPLVGTNATVLNASIWFLFTSTVIVFAGGLLGYYLVSRSLRPLRQIESVAEKIAAGDLSKRIPPAEPGTEVGSLAESLNGMLAQIERSFTARDESEQKVRRFVSDASHELRTPLAAIRGYGELYRMGGVPPERIGDVMERIESESTRMGNLVEDLLVLARLDEKRPLTLTEVDLVRLAKEAASDLEALDPTRPVKVQGLGSRKPPQQVFVQADRDQLTQVAVNLLGNIARYTPASSPVEILVGEENGWAVLVFRDHGPGIDAAEQDLVFERFYRTDRSRARSLGGSGLGLSIVAGIVEAHNGTVKLSDTRKGGLTVRLQLPLI</sequence>
<dbReference type="InterPro" id="IPR003661">
    <property type="entry name" value="HisK_dim/P_dom"/>
</dbReference>
<evidence type="ECO:0000256" key="12">
    <source>
        <dbReference type="SAM" id="Phobius"/>
    </source>
</evidence>
<evidence type="ECO:0000259" key="13">
    <source>
        <dbReference type="PROSITE" id="PS50109"/>
    </source>
</evidence>
<dbReference type="InterPro" id="IPR003660">
    <property type="entry name" value="HAMP_dom"/>
</dbReference>
<keyword evidence="16" id="KW-1185">Reference proteome</keyword>
<dbReference type="PRINTS" id="PR00344">
    <property type="entry name" value="BCTRLSENSOR"/>
</dbReference>
<keyword evidence="10" id="KW-0902">Two-component regulatory system</keyword>
<keyword evidence="6" id="KW-0808">Transferase</keyword>
<dbReference type="InterPro" id="IPR036097">
    <property type="entry name" value="HisK_dim/P_sf"/>
</dbReference>
<organism evidence="15 16">
    <name type="scientific">Scrofimicrobium canadense</name>
    <dbReference type="NCBI Taxonomy" id="2652290"/>
    <lineage>
        <taxon>Bacteria</taxon>
        <taxon>Bacillati</taxon>
        <taxon>Actinomycetota</taxon>
        <taxon>Actinomycetes</taxon>
        <taxon>Actinomycetales</taxon>
        <taxon>Actinomycetaceae</taxon>
        <taxon>Scrofimicrobium</taxon>
    </lineage>
</organism>
<keyword evidence="5" id="KW-0597">Phosphoprotein</keyword>
<dbReference type="Pfam" id="PF02518">
    <property type="entry name" value="HATPase_c"/>
    <property type="match status" value="1"/>
</dbReference>
<dbReference type="GO" id="GO:0005886">
    <property type="term" value="C:plasma membrane"/>
    <property type="evidence" value="ECO:0007669"/>
    <property type="project" value="UniProtKB-SubCell"/>
</dbReference>
<keyword evidence="11 12" id="KW-0472">Membrane</keyword>
<protein>
    <recommendedName>
        <fullName evidence="4">histidine kinase</fullName>
        <ecNumber evidence="4">2.7.13.3</ecNumber>
    </recommendedName>
</protein>
<comment type="caution">
    <text evidence="15">The sequence shown here is derived from an EMBL/GenBank/DDBJ whole genome shotgun (WGS) entry which is preliminary data.</text>
</comment>
<accession>A0A6N7W4J2</accession>
<feature type="domain" description="Histidine kinase" evidence="13">
    <location>
        <begin position="266"/>
        <end position="484"/>
    </location>
</feature>
<dbReference type="SUPFAM" id="SSF47384">
    <property type="entry name" value="Homodimeric domain of signal transducing histidine kinase"/>
    <property type="match status" value="1"/>
</dbReference>
<evidence type="ECO:0000256" key="1">
    <source>
        <dbReference type="ARBA" id="ARBA00000085"/>
    </source>
</evidence>
<dbReference type="Gene3D" id="6.10.340.10">
    <property type="match status" value="1"/>
</dbReference>
<dbReference type="EC" id="2.7.13.3" evidence="4"/>
<evidence type="ECO:0000256" key="5">
    <source>
        <dbReference type="ARBA" id="ARBA00022553"/>
    </source>
</evidence>
<feature type="domain" description="HAMP" evidence="14">
    <location>
        <begin position="198"/>
        <end position="251"/>
    </location>
</feature>
<dbReference type="EMBL" id="VULO01000001">
    <property type="protein sequence ID" value="MSS83372.1"/>
    <property type="molecule type" value="Genomic_DNA"/>
</dbReference>
<dbReference type="Pfam" id="PF00672">
    <property type="entry name" value="HAMP"/>
    <property type="match status" value="1"/>
</dbReference>
<dbReference type="GO" id="GO:0005509">
    <property type="term" value="F:calcium ion binding"/>
    <property type="evidence" value="ECO:0007669"/>
    <property type="project" value="UniProtKB-ARBA"/>
</dbReference>
<dbReference type="Gene3D" id="3.30.565.10">
    <property type="entry name" value="Histidine kinase-like ATPase, C-terminal domain"/>
    <property type="match status" value="1"/>
</dbReference>
<evidence type="ECO:0000256" key="9">
    <source>
        <dbReference type="ARBA" id="ARBA00022989"/>
    </source>
</evidence>
<dbReference type="CDD" id="cd00082">
    <property type="entry name" value="HisKA"/>
    <property type="match status" value="1"/>
</dbReference>
<reference evidence="15 16" key="1">
    <citation type="submission" date="2019-08" db="EMBL/GenBank/DDBJ databases">
        <title>In-depth cultivation of the pig gut microbiome towards novel bacterial diversity and tailored functional studies.</title>
        <authorList>
            <person name="Wylensek D."/>
            <person name="Hitch T.C.A."/>
            <person name="Clavel T."/>
        </authorList>
    </citation>
    <scope>NUCLEOTIDE SEQUENCE [LARGE SCALE GENOMIC DNA]</scope>
    <source>
        <strain evidence="15 16">WB03_NA08</strain>
    </source>
</reference>
<gene>
    <name evidence="15" type="ORF">FYJ24_01055</name>
</gene>
<keyword evidence="7 12" id="KW-0812">Transmembrane</keyword>
<dbReference type="CDD" id="cd00075">
    <property type="entry name" value="HATPase"/>
    <property type="match status" value="1"/>
</dbReference>
<dbReference type="GO" id="GO:0000155">
    <property type="term" value="F:phosphorelay sensor kinase activity"/>
    <property type="evidence" value="ECO:0007669"/>
    <property type="project" value="InterPro"/>
</dbReference>
<evidence type="ECO:0000256" key="7">
    <source>
        <dbReference type="ARBA" id="ARBA00022692"/>
    </source>
</evidence>
<feature type="transmembrane region" description="Helical" evidence="12">
    <location>
        <begin position="176"/>
        <end position="197"/>
    </location>
</feature>
<feature type="transmembrane region" description="Helical" evidence="12">
    <location>
        <begin position="21"/>
        <end position="43"/>
    </location>
</feature>
<evidence type="ECO:0000256" key="3">
    <source>
        <dbReference type="ARBA" id="ARBA00004236"/>
    </source>
</evidence>
<evidence type="ECO:0000313" key="16">
    <source>
        <dbReference type="Proteomes" id="UP000470875"/>
    </source>
</evidence>
<dbReference type="SMART" id="SM00304">
    <property type="entry name" value="HAMP"/>
    <property type="match status" value="1"/>
</dbReference>